<dbReference type="Proteomes" id="UP001273166">
    <property type="component" value="Unassembled WGS sequence"/>
</dbReference>
<dbReference type="EMBL" id="JAUDZG010000004">
    <property type="protein sequence ID" value="KAK3305859.1"/>
    <property type="molecule type" value="Genomic_DNA"/>
</dbReference>
<proteinExistence type="predicted"/>
<evidence type="ECO:0000313" key="1">
    <source>
        <dbReference type="EMBL" id="KAK3305859.1"/>
    </source>
</evidence>
<protein>
    <submittedName>
        <fullName evidence="1">Uncharacterized protein</fullName>
    </submittedName>
</protein>
<gene>
    <name evidence="1" type="ORF">B0T15DRAFT_212729</name>
</gene>
<comment type="caution">
    <text evidence="1">The sequence shown here is derived from an EMBL/GenBank/DDBJ whole genome shotgun (WGS) entry which is preliminary data.</text>
</comment>
<organism evidence="1 2">
    <name type="scientific">Chaetomium strumarium</name>
    <dbReference type="NCBI Taxonomy" id="1170767"/>
    <lineage>
        <taxon>Eukaryota</taxon>
        <taxon>Fungi</taxon>
        <taxon>Dikarya</taxon>
        <taxon>Ascomycota</taxon>
        <taxon>Pezizomycotina</taxon>
        <taxon>Sordariomycetes</taxon>
        <taxon>Sordariomycetidae</taxon>
        <taxon>Sordariales</taxon>
        <taxon>Chaetomiaceae</taxon>
        <taxon>Chaetomium</taxon>
    </lineage>
</organism>
<accession>A0AAJ0GTK2</accession>
<sequence>MSRFVLPPLSCQLTCLRRRDTLSASLTHRLLSKSDISAPSDCWHCSHISTIAPFFWPAACSGPVAKASGGSLSLDENMRGEKERKTRESMFGDVGQLCLETVQQCPPMSSRKTAFISLMLVASPSPDYALHNTAQKPYFLPWSSNRGNNPGTDSMMRRFKPRLASPAREALPTYGLPRIVGLSYPLSPTLLQSLCVWPLSLFRILLFFSIRYRHHHIHCLAVASCK</sequence>
<reference evidence="1" key="2">
    <citation type="submission" date="2023-06" db="EMBL/GenBank/DDBJ databases">
        <authorList>
            <consortium name="Lawrence Berkeley National Laboratory"/>
            <person name="Mondo S.J."/>
            <person name="Hensen N."/>
            <person name="Bonometti L."/>
            <person name="Westerberg I."/>
            <person name="Brannstrom I.O."/>
            <person name="Guillou S."/>
            <person name="Cros-Aarteil S."/>
            <person name="Calhoun S."/>
            <person name="Haridas S."/>
            <person name="Kuo A."/>
            <person name="Pangilinan J."/>
            <person name="Riley R."/>
            <person name="Labutti K."/>
            <person name="Andreopoulos B."/>
            <person name="Lipzen A."/>
            <person name="Chen C."/>
            <person name="Yanf M."/>
            <person name="Daum C."/>
            <person name="Ng V."/>
            <person name="Clum A."/>
            <person name="Steindorff A."/>
            <person name="Ohm R."/>
            <person name="Martin F."/>
            <person name="Silar P."/>
            <person name="Natvig D."/>
            <person name="Lalanne C."/>
            <person name="Gautier V."/>
            <person name="Ament-Velasquez S.L."/>
            <person name="Kruys A."/>
            <person name="Hutchinson M.I."/>
            <person name="Powell A.J."/>
            <person name="Barry K."/>
            <person name="Miller A.N."/>
            <person name="Grigoriev I.V."/>
            <person name="Debuchy R."/>
            <person name="Gladieux P."/>
            <person name="Thoren M.H."/>
            <person name="Johannesson H."/>
        </authorList>
    </citation>
    <scope>NUCLEOTIDE SEQUENCE</scope>
    <source>
        <strain evidence="1">CBS 333.67</strain>
    </source>
</reference>
<keyword evidence="2" id="KW-1185">Reference proteome</keyword>
<dbReference type="RefSeq" id="XP_062721639.1">
    <property type="nucleotide sequence ID" value="XM_062862694.1"/>
</dbReference>
<reference evidence="1" key="1">
    <citation type="journal article" date="2023" name="Mol. Phylogenet. Evol.">
        <title>Genome-scale phylogeny and comparative genomics of the fungal order Sordariales.</title>
        <authorList>
            <person name="Hensen N."/>
            <person name="Bonometti L."/>
            <person name="Westerberg I."/>
            <person name="Brannstrom I.O."/>
            <person name="Guillou S."/>
            <person name="Cros-Aarteil S."/>
            <person name="Calhoun S."/>
            <person name="Haridas S."/>
            <person name="Kuo A."/>
            <person name="Mondo S."/>
            <person name="Pangilinan J."/>
            <person name="Riley R."/>
            <person name="LaButti K."/>
            <person name="Andreopoulos B."/>
            <person name="Lipzen A."/>
            <person name="Chen C."/>
            <person name="Yan M."/>
            <person name="Daum C."/>
            <person name="Ng V."/>
            <person name="Clum A."/>
            <person name="Steindorff A."/>
            <person name="Ohm R.A."/>
            <person name="Martin F."/>
            <person name="Silar P."/>
            <person name="Natvig D.O."/>
            <person name="Lalanne C."/>
            <person name="Gautier V."/>
            <person name="Ament-Velasquez S.L."/>
            <person name="Kruys A."/>
            <person name="Hutchinson M.I."/>
            <person name="Powell A.J."/>
            <person name="Barry K."/>
            <person name="Miller A.N."/>
            <person name="Grigoriev I.V."/>
            <person name="Debuchy R."/>
            <person name="Gladieux P."/>
            <person name="Hiltunen Thoren M."/>
            <person name="Johannesson H."/>
        </authorList>
    </citation>
    <scope>NUCLEOTIDE SEQUENCE</scope>
    <source>
        <strain evidence="1">CBS 333.67</strain>
    </source>
</reference>
<name>A0AAJ0GTK2_9PEZI</name>
<evidence type="ECO:0000313" key="2">
    <source>
        <dbReference type="Proteomes" id="UP001273166"/>
    </source>
</evidence>
<dbReference type="GeneID" id="87881523"/>
<dbReference type="AlphaFoldDB" id="A0AAJ0GTK2"/>